<comment type="caution">
    <text evidence="1">The sequence shown here is derived from an EMBL/GenBank/DDBJ whole genome shotgun (WGS) entry which is preliminary data.</text>
</comment>
<sequence length="62" mass="6949">MPDAGFACAPGDFTKANALHWPDTPQDQDCDATGTCDNHAPTFWSRKRLTEIRTEYRAGNDY</sequence>
<dbReference type="Proteomes" id="UP001597045">
    <property type="component" value="Unassembled WGS sequence"/>
</dbReference>
<evidence type="ECO:0000313" key="2">
    <source>
        <dbReference type="Proteomes" id="UP001597045"/>
    </source>
</evidence>
<evidence type="ECO:0000313" key="1">
    <source>
        <dbReference type="EMBL" id="MFD1051307.1"/>
    </source>
</evidence>
<organism evidence="1 2">
    <name type="scientific">Kibdelosporangium lantanae</name>
    <dbReference type="NCBI Taxonomy" id="1497396"/>
    <lineage>
        <taxon>Bacteria</taxon>
        <taxon>Bacillati</taxon>
        <taxon>Actinomycetota</taxon>
        <taxon>Actinomycetes</taxon>
        <taxon>Pseudonocardiales</taxon>
        <taxon>Pseudonocardiaceae</taxon>
        <taxon>Kibdelosporangium</taxon>
    </lineage>
</organism>
<protein>
    <submittedName>
        <fullName evidence="1">Uncharacterized protein</fullName>
    </submittedName>
</protein>
<accession>A0ABW3MMM5</accession>
<reference evidence="2" key="1">
    <citation type="journal article" date="2019" name="Int. J. Syst. Evol. Microbiol.">
        <title>The Global Catalogue of Microorganisms (GCM) 10K type strain sequencing project: providing services to taxonomists for standard genome sequencing and annotation.</title>
        <authorList>
            <consortium name="The Broad Institute Genomics Platform"/>
            <consortium name="The Broad Institute Genome Sequencing Center for Infectious Disease"/>
            <person name="Wu L."/>
            <person name="Ma J."/>
        </authorList>
    </citation>
    <scope>NUCLEOTIDE SEQUENCE [LARGE SCALE GENOMIC DNA]</scope>
    <source>
        <strain evidence="2">JCM 31486</strain>
    </source>
</reference>
<dbReference type="EMBL" id="JBHTIS010003485">
    <property type="protein sequence ID" value="MFD1051307.1"/>
    <property type="molecule type" value="Genomic_DNA"/>
</dbReference>
<proteinExistence type="predicted"/>
<name>A0ABW3MMM5_9PSEU</name>
<feature type="non-terminal residue" evidence="1">
    <location>
        <position position="62"/>
    </location>
</feature>
<gene>
    <name evidence="1" type="ORF">ACFQ1S_40085</name>
</gene>
<keyword evidence="2" id="KW-1185">Reference proteome</keyword>